<dbReference type="CDD" id="cd23767">
    <property type="entry name" value="IQCD"/>
    <property type="match status" value="1"/>
</dbReference>
<dbReference type="Gene3D" id="1.20.5.190">
    <property type="match status" value="1"/>
</dbReference>
<dbReference type="PANTHER" id="PTHR32295">
    <property type="entry name" value="IQ-DOMAIN 5-RELATED"/>
    <property type="match status" value="1"/>
</dbReference>
<name>A0AAD8SK67_LOLMU</name>
<dbReference type="AlphaFoldDB" id="A0AAD8SK67"/>
<gene>
    <name evidence="4" type="ORF">QYE76_071084</name>
</gene>
<evidence type="ECO:0000256" key="2">
    <source>
        <dbReference type="ARBA" id="ARBA00024341"/>
    </source>
</evidence>
<evidence type="ECO:0000313" key="5">
    <source>
        <dbReference type="Proteomes" id="UP001231189"/>
    </source>
</evidence>
<feature type="compositionally biased region" description="Basic and acidic residues" evidence="3">
    <location>
        <begin position="316"/>
        <end position="330"/>
    </location>
</feature>
<sequence>MCCLMPSKPSGDTRRRSSAACICCIGPHHRPSGGSALAPVDADNSVMTPLTSCCGTGGAGNVVRAGRSGTRTPRTPKTPCTPSARRLCGVRSRTPRRTQQARRFAAPETAPAAAVSPVPARTPRTPSTPIGRTQRVCCITSGGGAPAQGRAKTTSGTTRRSTLSSASKAVAQTTPRNAAHAVAATVRDTTTTTPLPRANGGDVAKAYTPPLEVVKAAAKEPAREEESVCSNEEYALLCREGFAREDVAAVTIQAYFRAHLARRAFKALKSLVRLQAVARGAYVRRQAEVAVSCMQAMARLQARVRARQTTLGKPKPKPEDNDGDKLLLQS</sequence>
<evidence type="ECO:0000256" key="1">
    <source>
        <dbReference type="ARBA" id="ARBA00022860"/>
    </source>
</evidence>
<comment type="similarity">
    <text evidence="2">Belongs to the IQD family.</text>
</comment>
<dbReference type="PANTHER" id="PTHR32295:SF108">
    <property type="entry name" value="PROTEIN IQ-DOMAIN 20"/>
    <property type="match status" value="1"/>
</dbReference>
<dbReference type="EMBL" id="JAUUTY010000004">
    <property type="protein sequence ID" value="KAK1653279.1"/>
    <property type="molecule type" value="Genomic_DNA"/>
</dbReference>
<feature type="compositionally biased region" description="Low complexity" evidence="3">
    <location>
        <begin position="70"/>
        <end position="82"/>
    </location>
</feature>
<dbReference type="GO" id="GO:0005516">
    <property type="term" value="F:calmodulin binding"/>
    <property type="evidence" value="ECO:0007669"/>
    <property type="project" value="UniProtKB-KW"/>
</dbReference>
<comment type="caution">
    <text evidence="4">The sequence shown here is derived from an EMBL/GenBank/DDBJ whole genome shotgun (WGS) entry which is preliminary data.</text>
</comment>
<dbReference type="Proteomes" id="UP001231189">
    <property type="component" value="Unassembled WGS sequence"/>
</dbReference>
<reference evidence="4" key="1">
    <citation type="submission" date="2023-07" db="EMBL/GenBank/DDBJ databases">
        <title>A chromosome-level genome assembly of Lolium multiflorum.</title>
        <authorList>
            <person name="Chen Y."/>
            <person name="Copetti D."/>
            <person name="Kolliker R."/>
            <person name="Studer B."/>
        </authorList>
    </citation>
    <scope>NUCLEOTIDE SEQUENCE</scope>
    <source>
        <strain evidence="4">02402/16</strain>
        <tissue evidence="4">Leaf</tissue>
    </source>
</reference>
<organism evidence="4 5">
    <name type="scientific">Lolium multiflorum</name>
    <name type="common">Italian ryegrass</name>
    <name type="synonym">Lolium perenne subsp. multiflorum</name>
    <dbReference type="NCBI Taxonomy" id="4521"/>
    <lineage>
        <taxon>Eukaryota</taxon>
        <taxon>Viridiplantae</taxon>
        <taxon>Streptophyta</taxon>
        <taxon>Embryophyta</taxon>
        <taxon>Tracheophyta</taxon>
        <taxon>Spermatophyta</taxon>
        <taxon>Magnoliopsida</taxon>
        <taxon>Liliopsida</taxon>
        <taxon>Poales</taxon>
        <taxon>Poaceae</taxon>
        <taxon>BOP clade</taxon>
        <taxon>Pooideae</taxon>
        <taxon>Poodae</taxon>
        <taxon>Poeae</taxon>
        <taxon>Poeae Chloroplast Group 2 (Poeae type)</taxon>
        <taxon>Loliodinae</taxon>
        <taxon>Loliinae</taxon>
        <taxon>Lolium</taxon>
    </lineage>
</organism>
<keyword evidence="1" id="KW-0112">Calmodulin-binding</keyword>
<dbReference type="Pfam" id="PF00612">
    <property type="entry name" value="IQ"/>
    <property type="match status" value="1"/>
</dbReference>
<feature type="compositionally biased region" description="Low complexity" evidence="3">
    <location>
        <begin position="149"/>
        <end position="180"/>
    </location>
</feature>
<accession>A0AAD8SK67</accession>
<feature type="region of interest" description="Disordered" evidence="3">
    <location>
        <begin position="308"/>
        <end position="330"/>
    </location>
</feature>
<keyword evidence="5" id="KW-1185">Reference proteome</keyword>
<dbReference type="SMART" id="SM00015">
    <property type="entry name" value="IQ"/>
    <property type="match status" value="1"/>
</dbReference>
<evidence type="ECO:0000256" key="3">
    <source>
        <dbReference type="SAM" id="MobiDB-lite"/>
    </source>
</evidence>
<dbReference type="PROSITE" id="PS50096">
    <property type="entry name" value="IQ"/>
    <property type="match status" value="2"/>
</dbReference>
<dbReference type="InterPro" id="IPR000048">
    <property type="entry name" value="IQ_motif_EF-hand-BS"/>
</dbReference>
<feature type="compositionally biased region" description="Low complexity" evidence="3">
    <location>
        <begin position="101"/>
        <end position="124"/>
    </location>
</feature>
<proteinExistence type="inferred from homology"/>
<feature type="region of interest" description="Disordered" evidence="3">
    <location>
        <begin position="91"/>
        <end position="180"/>
    </location>
</feature>
<protein>
    <submittedName>
        <fullName evidence="4">Uncharacterized protein</fullName>
    </submittedName>
</protein>
<feature type="region of interest" description="Disordered" evidence="3">
    <location>
        <begin position="64"/>
        <end position="83"/>
    </location>
</feature>
<evidence type="ECO:0000313" key="4">
    <source>
        <dbReference type="EMBL" id="KAK1653279.1"/>
    </source>
</evidence>